<evidence type="ECO:0000313" key="3">
    <source>
        <dbReference type="Proteomes" id="UP000499080"/>
    </source>
</evidence>
<keyword evidence="3" id="KW-1185">Reference proteome</keyword>
<evidence type="ECO:0000313" key="2">
    <source>
        <dbReference type="EMBL" id="GBO20753.1"/>
    </source>
</evidence>
<dbReference type="Proteomes" id="UP000499080">
    <property type="component" value="Unassembled WGS sequence"/>
</dbReference>
<comment type="caution">
    <text evidence="2">The sequence shown here is derived from an EMBL/GenBank/DDBJ whole genome shotgun (WGS) entry which is preliminary data.</text>
</comment>
<protein>
    <submittedName>
        <fullName evidence="2">Uncharacterized protein</fullName>
    </submittedName>
</protein>
<accession>A0A4Y2V631</accession>
<name>A0A4Y2V631_ARAVE</name>
<feature type="region of interest" description="Disordered" evidence="1">
    <location>
        <begin position="45"/>
        <end position="89"/>
    </location>
</feature>
<proteinExistence type="predicted"/>
<gene>
    <name evidence="2" type="ORF">AVEN_2364_1</name>
</gene>
<dbReference type="EMBL" id="BGPR01044072">
    <property type="protein sequence ID" value="GBO20753.1"/>
    <property type="molecule type" value="Genomic_DNA"/>
</dbReference>
<organism evidence="2 3">
    <name type="scientific">Araneus ventricosus</name>
    <name type="common">Orbweaver spider</name>
    <name type="synonym">Epeira ventricosa</name>
    <dbReference type="NCBI Taxonomy" id="182803"/>
    <lineage>
        <taxon>Eukaryota</taxon>
        <taxon>Metazoa</taxon>
        <taxon>Ecdysozoa</taxon>
        <taxon>Arthropoda</taxon>
        <taxon>Chelicerata</taxon>
        <taxon>Arachnida</taxon>
        <taxon>Araneae</taxon>
        <taxon>Araneomorphae</taxon>
        <taxon>Entelegynae</taxon>
        <taxon>Araneoidea</taxon>
        <taxon>Araneidae</taxon>
        <taxon>Araneus</taxon>
    </lineage>
</organism>
<sequence>MNRRSYYVPAASETAGGLFNLKICMVTISDAAGIPCTISPLQMPPRAQEMKKDHCSPKNNVFLPPSSRPLGDRKKAILRGTKQIPRSKL</sequence>
<evidence type="ECO:0000256" key="1">
    <source>
        <dbReference type="SAM" id="MobiDB-lite"/>
    </source>
</evidence>
<reference evidence="2 3" key="1">
    <citation type="journal article" date="2019" name="Sci. Rep.">
        <title>Orb-weaving spider Araneus ventricosus genome elucidates the spidroin gene catalogue.</title>
        <authorList>
            <person name="Kono N."/>
            <person name="Nakamura H."/>
            <person name="Ohtoshi R."/>
            <person name="Moran D.A.P."/>
            <person name="Shinohara A."/>
            <person name="Yoshida Y."/>
            <person name="Fujiwara M."/>
            <person name="Mori M."/>
            <person name="Tomita M."/>
            <person name="Arakawa K."/>
        </authorList>
    </citation>
    <scope>NUCLEOTIDE SEQUENCE [LARGE SCALE GENOMIC DNA]</scope>
</reference>
<dbReference type="AlphaFoldDB" id="A0A4Y2V631"/>